<reference evidence="2" key="1">
    <citation type="journal article" date="2024" name="Proc. Natl. Acad. Sci. U.S.A.">
        <title>Extraordinary preservation of gene collinearity over three hundred million years revealed in homosporous lycophytes.</title>
        <authorList>
            <person name="Li C."/>
            <person name="Wickell D."/>
            <person name="Kuo L.Y."/>
            <person name="Chen X."/>
            <person name="Nie B."/>
            <person name="Liao X."/>
            <person name="Peng D."/>
            <person name="Ji J."/>
            <person name="Jenkins J."/>
            <person name="Williams M."/>
            <person name="Shu S."/>
            <person name="Plott C."/>
            <person name="Barry K."/>
            <person name="Rajasekar S."/>
            <person name="Grimwood J."/>
            <person name="Han X."/>
            <person name="Sun S."/>
            <person name="Hou Z."/>
            <person name="He W."/>
            <person name="Dai G."/>
            <person name="Sun C."/>
            <person name="Schmutz J."/>
            <person name="Leebens-Mack J.H."/>
            <person name="Li F.W."/>
            <person name="Wang L."/>
        </authorList>
    </citation>
    <scope>NUCLEOTIDE SEQUENCE [LARGE SCALE GENOMIC DNA]</scope>
    <source>
        <strain evidence="2">cv. PW_Plant_1</strain>
    </source>
</reference>
<proteinExistence type="predicted"/>
<organism evidence="1 2">
    <name type="scientific">Diphasiastrum complanatum</name>
    <name type="common">Issler's clubmoss</name>
    <name type="synonym">Lycopodium complanatum</name>
    <dbReference type="NCBI Taxonomy" id="34168"/>
    <lineage>
        <taxon>Eukaryota</taxon>
        <taxon>Viridiplantae</taxon>
        <taxon>Streptophyta</taxon>
        <taxon>Embryophyta</taxon>
        <taxon>Tracheophyta</taxon>
        <taxon>Lycopodiopsida</taxon>
        <taxon>Lycopodiales</taxon>
        <taxon>Lycopodiaceae</taxon>
        <taxon>Lycopodioideae</taxon>
        <taxon>Diphasiastrum</taxon>
    </lineage>
</organism>
<evidence type="ECO:0000313" key="1">
    <source>
        <dbReference type="EMBL" id="KAJ7568627.1"/>
    </source>
</evidence>
<gene>
    <name evidence="1" type="ORF">O6H91_01G041300</name>
</gene>
<comment type="caution">
    <text evidence="1">The sequence shown here is derived from an EMBL/GenBank/DDBJ whole genome shotgun (WGS) entry which is preliminary data.</text>
</comment>
<sequence length="297" mass="31332">MAAYSGRPAPLKPWERPEARGGSSAGSPFAPTTSTSTTASVISSGVVSSGEKKDEVSAVRDVSVADGRQLPIRPWERSNTGYGSTTAGYGSTSYNRPYGSLGYNGYGGTYGADYRGSYLGNSYGSSYGGMYGGSPYGGYGGGLNNRYGGYGGMGGYNMGGPMVPYGGYGPGDPNNRDGGSPPRPASFWESVLRAMHGVVNFFGRISILVDENTQAIHFFITALLQLCDRAGVLYGELARFVLRLLGFRTRARERSKAASRALLGSGTKLGNDSQGMPKGDGTWDNVWSDNNSNEPKQ</sequence>
<protein>
    <submittedName>
        <fullName evidence="1">Uncharacterized protein</fullName>
    </submittedName>
</protein>
<name>A0ACC2EQ70_DIPCM</name>
<dbReference type="Proteomes" id="UP001162992">
    <property type="component" value="Chromosome 1"/>
</dbReference>
<dbReference type="EMBL" id="CM055092">
    <property type="protein sequence ID" value="KAJ7568627.1"/>
    <property type="molecule type" value="Genomic_DNA"/>
</dbReference>
<evidence type="ECO:0000313" key="2">
    <source>
        <dbReference type="Proteomes" id="UP001162992"/>
    </source>
</evidence>
<keyword evidence="2" id="KW-1185">Reference proteome</keyword>
<accession>A0ACC2EQ70</accession>